<dbReference type="PANTHER" id="PTHR30069:SF29">
    <property type="entry name" value="HEMOGLOBIN AND HEMOGLOBIN-HAPTOGLOBIN-BINDING PROTEIN 1-RELATED"/>
    <property type="match status" value="1"/>
</dbReference>
<evidence type="ECO:0000256" key="7">
    <source>
        <dbReference type="ARBA" id="ARBA00023136"/>
    </source>
</evidence>
<protein>
    <submittedName>
        <fullName evidence="14">TonB-linked outer membrane protein, SusC/RagA family</fullName>
    </submittedName>
</protein>
<keyword evidence="4 10" id="KW-0812">Transmembrane</keyword>
<dbReference type="Pfam" id="PF13715">
    <property type="entry name" value="CarbopepD_reg_2"/>
    <property type="match status" value="1"/>
</dbReference>
<comment type="subcellular location">
    <subcellularLocation>
        <location evidence="1 10">Cell outer membrane</location>
        <topology evidence="1 10">Multi-pass membrane protein</topology>
    </subcellularLocation>
</comment>
<dbReference type="RefSeq" id="WP_092099882.1">
    <property type="nucleotide sequence ID" value="NZ_FOOT01000002.1"/>
</dbReference>
<evidence type="ECO:0000259" key="12">
    <source>
        <dbReference type="Pfam" id="PF00593"/>
    </source>
</evidence>
<evidence type="ECO:0000256" key="4">
    <source>
        <dbReference type="ARBA" id="ARBA00022692"/>
    </source>
</evidence>
<dbReference type="InterPro" id="IPR012910">
    <property type="entry name" value="Plug_dom"/>
</dbReference>
<evidence type="ECO:0000256" key="3">
    <source>
        <dbReference type="ARBA" id="ARBA00022452"/>
    </source>
</evidence>
<dbReference type="InterPro" id="IPR000531">
    <property type="entry name" value="Beta-barrel_TonB"/>
</dbReference>
<feature type="domain" description="TonB-dependent receptor plug" evidence="13">
    <location>
        <begin position="124"/>
        <end position="230"/>
    </location>
</feature>
<evidence type="ECO:0000256" key="8">
    <source>
        <dbReference type="ARBA" id="ARBA00023170"/>
    </source>
</evidence>
<accession>A0A1I2RSV2</accession>
<dbReference type="SUPFAM" id="SSF56935">
    <property type="entry name" value="Porins"/>
    <property type="match status" value="1"/>
</dbReference>
<dbReference type="GO" id="GO:0009279">
    <property type="term" value="C:cell outer membrane"/>
    <property type="evidence" value="ECO:0007669"/>
    <property type="project" value="UniProtKB-SubCell"/>
</dbReference>
<dbReference type="GO" id="GO:0044718">
    <property type="term" value="P:siderophore transmembrane transport"/>
    <property type="evidence" value="ECO:0007669"/>
    <property type="project" value="TreeGrafter"/>
</dbReference>
<keyword evidence="9 10" id="KW-0998">Cell outer membrane</keyword>
<evidence type="ECO:0000256" key="1">
    <source>
        <dbReference type="ARBA" id="ARBA00004571"/>
    </source>
</evidence>
<keyword evidence="7 10" id="KW-0472">Membrane</keyword>
<name>A0A1I2RSV2_9BACT</name>
<dbReference type="STRING" id="1436961.SAMN05421739_102420"/>
<feature type="domain" description="TonB-dependent receptor-like beta-barrel" evidence="12">
    <location>
        <begin position="408"/>
        <end position="916"/>
    </location>
</feature>
<dbReference type="Gene3D" id="2.60.40.1120">
    <property type="entry name" value="Carboxypeptidase-like, regulatory domain"/>
    <property type="match status" value="1"/>
</dbReference>
<evidence type="ECO:0000256" key="9">
    <source>
        <dbReference type="ARBA" id="ARBA00023237"/>
    </source>
</evidence>
<dbReference type="Pfam" id="PF07715">
    <property type="entry name" value="Plug"/>
    <property type="match status" value="1"/>
</dbReference>
<dbReference type="InterPro" id="IPR023996">
    <property type="entry name" value="TonB-dep_OMP_SusC/RagA"/>
</dbReference>
<dbReference type="InterPro" id="IPR036942">
    <property type="entry name" value="Beta-barrel_TonB_sf"/>
</dbReference>
<proteinExistence type="inferred from homology"/>
<keyword evidence="15" id="KW-1185">Reference proteome</keyword>
<comment type="similarity">
    <text evidence="10 11">Belongs to the TonB-dependent receptor family.</text>
</comment>
<dbReference type="Proteomes" id="UP000198724">
    <property type="component" value="Unassembled WGS sequence"/>
</dbReference>
<keyword evidence="6 11" id="KW-0798">TonB box</keyword>
<evidence type="ECO:0000256" key="5">
    <source>
        <dbReference type="ARBA" id="ARBA00022729"/>
    </source>
</evidence>
<dbReference type="FunFam" id="2.170.130.10:FF:000003">
    <property type="entry name" value="SusC/RagA family TonB-linked outer membrane protein"/>
    <property type="match status" value="1"/>
</dbReference>
<dbReference type="Gene3D" id="2.40.170.20">
    <property type="entry name" value="TonB-dependent receptor, beta-barrel domain"/>
    <property type="match status" value="1"/>
</dbReference>
<keyword evidence="2 10" id="KW-0813">Transport</keyword>
<dbReference type="PROSITE" id="PS52016">
    <property type="entry name" value="TONB_DEPENDENT_REC_3"/>
    <property type="match status" value="1"/>
</dbReference>
<evidence type="ECO:0000259" key="13">
    <source>
        <dbReference type="Pfam" id="PF07715"/>
    </source>
</evidence>
<dbReference type="OrthoDB" id="9768177at2"/>
<evidence type="ECO:0000256" key="10">
    <source>
        <dbReference type="PROSITE-ProRule" id="PRU01360"/>
    </source>
</evidence>
<dbReference type="NCBIfam" id="TIGR04057">
    <property type="entry name" value="SusC_RagA_signa"/>
    <property type="match status" value="1"/>
</dbReference>
<sequence>MMRLILTGKRWQYCWLLFLFMAVLQPVAFGQGQAIKGKVRDGKGVPLPGVTVVVKGTDRGTSTNIDGQFSLPQAKQGDVLVFSYIGFANKEVTVTGAAELDVVMAEADNKLNEVVVVGYGTQKKVNLTGSVAVVEGKELTKRQVGSTSLALQGTAPGVSVRQQSGVPGGDGGGISIRGVGSINAGSNPLILVDNVEMSLDAVDPNSIESISVLKDAAASAIYGSRAANGVILITTKRGSEGVKVNLSSYVAVQQPTDLPEKVNALDHMKLWDVAQVNSGLPPAFTKQIEEYERLGPDNFARFNTDWKDLVLTNNGLMHNHNINVSAGTEKIKVFASGGYLDQNGITANTGFKRSDLRFNTDISLSKRLTASMDLVLNNSERTWPGNSSPTAIIRYMLGLPATAPGRFNTGEWGEGWSNSNPAAQAEDGGFDKYITNSRIISGTLTYRPIDDLELLANYSSNRATSRNRRLQGQYDIYVPDLANNKLDFARPWPNFNAIYDNFDESQRDLVRLQGTYAKALGKHNVKLLTGFSAESFSASNIDAFRQNLISEDFPYLSAGDATGQSLGGGEYEFSMASVYSRINYDYDEKYLLELNGRFDASSRFIKENWWELFPSVSAGWRISNESFWDNLANVVNEAKLRVSYGALGNQNVGSYYPTYTSYAKGTPYDYYFNNVVNSGYALTTAANPFIQWERSIILDAGLDLAFFNNRLSITADYFKRDIDNMLQLDLIPSYVGLNAPYVNIGKMTNKGWELSLGWKDAVGDFTYQVTGNVSDVKNEVVDLGGREYISGSRITKEGYAYNSYFGYIAEGLFQSEDEIASAPFHFANTKPGDIRYRDINNDKKIDANDRAVLGNYFPRYEYSLNLSAQFKGFDVTAFFQGVGKMDNYLSGTGTQPFYSASFQGSIYEHQKDYWTPENRDAAYPRLTANSITNNYVTSSFWMRESSFLRLKNVVLGYTIPKSLTDKIKVGSARFYVSGQNLFTWSNYFPGFDPEQRDTGGEFYPIMTTYTTGFNLSF</sequence>
<dbReference type="InterPro" id="IPR023997">
    <property type="entry name" value="TonB-dep_OMP_SusC/RagA_CS"/>
</dbReference>
<dbReference type="PANTHER" id="PTHR30069">
    <property type="entry name" value="TONB-DEPENDENT OUTER MEMBRANE RECEPTOR"/>
    <property type="match status" value="1"/>
</dbReference>
<reference evidence="15" key="1">
    <citation type="submission" date="2016-10" db="EMBL/GenBank/DDBJ databases">
        <authorList>
            <person name="Varghese N."/>
            <person name="Submissions S."/>
        </authorList>
    </citation>
    <scope>NUCLEOTIDE SEQUENCE [LARGE SCALE GENOMIC DNA]</scope>
    <source>
        <strain evidence="15">LP51</strain>
    </source>
</reference>
<evidence type="ECO:0000313" key="15">
    <source>
        <dbReference type="Proteomes" id="UP000198724"/>
    </source>
</evidence>
<evidence type="ECO:0000256" key="6">
    <source>
        <dbReference type="ARBA" id="ARBA00023077"/>
    </source>
</evidence>
<dbReference type="InterPro" id="IPR008969">
    <property type="entry name" value="CarboxyPept-like_regulatory"/>
</dbReference>
<gene>
    <name evidence="14" type="ORF">SAMN05421739_102420</name>
</gene>
<keyword evidence="8" id="KW-0675">Receptor</keyword>
<dbReference type="EMBL" id="FOOT01000002">
    <property type="protein sequence ID" value="SFG40826.1"/>
    <property type="molecule type" value="Genomic_DNA"/>
</dbReference>
<dbReference type="AlphaFoldDB" id="A0A1I2RSV2"/>
<evidence type="ECO:0000256" key="11">
    <source>
        <dbReference type="RuleBase" id="RU003357"/>
    </source>
</evidence>
<dbReference type="SUPFAM" id="SSF49464">
    <property type="entry name" value="Carboxypeptidase regulatory domain-like"/>
    <property type="match status" value="1"/>
</dbReference>
<keyword evidence="3 10" id="KW-1134">Transmembrane beta strand</keyword>
<dbReference type="NCBIfam" id="TIGR04056">
    <property type="entry name" value="OMP_RagA_SusC"/>
    <property type="match status" value="1"/>
</dbReference>
<evidence type="ECO:0000256" key="2">
    <source>
        <dbReference type="ARBA" id="ARBA00022448"/>
    </source>
</evidence>
<dbReference type="Gene3D" id="2.170.130.10">
    <property type="entry name" value="TonB-dependent receptor, plug domain"/>
    <property type="match status" value="1"/>
</dbReference>
<dbReference type="InterPro" id="IPR039426">
    <property type="entry name" value="TonB-dep_rcpt-like"/>
</dbReference>
<dbReference type="InterPro" id="IPR037066">
    <property type="entry name" value="Plug_dom_sf"/>
</dbReference>
<evidence type="ECO:0000313" key="14">
    <source>
        <dbReference type="EMBL" id="SFG40826.1"/>
    </source>
</evidence>
<keyword evidence="5" id="KW-0732">Signal</keyword>
<organism evidence="14 15">
    <name type="scientific">Pontibacter chinhatensis</name>
    <dbReference type="NCBI Taxonomy" id="1436961"/>
    <lineage>
        <taxon>Bacteria</taxon>
        <taxon>Pseudomonadati</taxon>
        <taxon>Bacteroidota</taxon>
        <taxon>Cytophagia</taxon>
        <taxon>Cytophagales</taxon>
        <taxon>Hymenobacteraceae</taxon>
        <taxon>Pontibacter</taxon>
    </lineage>
</organism>
<dbReference type="GO" id="GO:0015344">
    <property type="term" value="F:siderophore uptake transmembrane transporter activity"/>
    <property type="evidence" value="ECO:0007669"/>
    <property type="project" value="TreeGrafter"/>
</dbReference>
<dbReference type="Pfam" id="PF00593">
    <property type="entry name" value="TonB_dep_Rec_b-barrel"/>
    <property type="match status" value="1"/>
</dbReference>